<organism evidence="9 10">
    <name type="scientific">Pseudonocardia yuanmonensis</name>
    <dbReference type="NCBI Taxonomy" id="1095914"/>
    <lineage>
        <taxon>Bacteria</taxon>
        <taxon>Bacillati</taxon>
        <taxon>Actinomycetota</taxon>
        <taxon>Actinomycetes</taxon>
        <taxon>Pseudonocardiales</taxon>
        <taxon>Pseudonocardiaceae</taxon>
        <taxon>Pseudonocardia</taxon>
    </lineage>
</organism>
<dbReference type="Pfam" id="PF09349">
    <property type="entry name" value="OHCU_decarbox"/>
    <property type="match status" value="1"/>
</dbReference>
<evidence type="ECO:0000313" key="10">
    <source>
        <dbReference type="Proteomes" id="UP001500325"/>
    </source>
</evidence>
<reference evidence="10" key="1">
    <citation type="journal article" date="2019" name="Int. J. Syst. Evol. Microbiol.">
        <title>The Global Catalogue of Microorganisms (GCM) 10K type strain sequencing project: providing services to taxonomists for standard genome sequencing and annotation.</title>
        <authorList>
            <consortium name="The Broad Institute Genomics Platform"/>
            <consortium name="The Broad Institute Genome Sequencing Center for Infectious Disease"/>
            <person name="Wu L."/>
            <person name="Ma J."/>
        </authorList>
    </citation>
    <scope>NUCLEOTIDE SEQUENCE [LARGE SCALE GENOMIC DNA]</scope>
    <source>
        <strain evidence="10">JCM 18055</strain>
    </source>
</reference>
<evidence type="ECO:0000259" key="8">
    <source>
        <dbReference type="Pfam" id="PF09349"/>
    </source>
</evidence>
<comment type="pathway">
    <text evidence="2">Purine metabolism; urate degradation; (S)-allantoin from urate: step 3/3.</text>
</comment>
<dbReference type="PANTHER" id="PTHR43466:SF1">
    <property type="entry name" value="2-OXO-4-HYDROXY-4-CARBOXY-5-UREIDOIMIDAZOLINE DECARBOXYLASE-RELATED"/>
    <property type="match status" value="1"/>
</dbReference>
<dbReference type="InterPro" id="IPR036778">
    <property type="entry name" value="OHCU_decarboxylase_sf"/>
</dbReference>
<keyword evidence="6" id="KW-0456">Lyase</keyword>
<feature type="domain" description="Oxo-4-hydroxy-4-carboxy-5-ureidoimidazoline decarboxylase" evidence="8">
    <location>
        <begin position="37"/>
        <end position="184"/>
    </location>
</feature>
<dbReference type="Gene3D" id="1.10.3330.10">
    <property type="entry name" value="Oxo-4-hydroxy-4-carboxy-5-ureidoimidazoline decarboxylase"/>
    <property type="match status" value="1"/>
</dbReference>
<dbReference type="SUPFAM" id="SSF158694">
    <property type="entry name" value="UraD-Like"/>
    <property type="match status" value="1"/>
</dbReference>
<comment type="caution">
    <text evidence="9">The sequence shown here is derived from an EMBL/GenBank/DDBJ whole genome shotgun (WGS) entry which is preliminary data.</text>
</comment>
<evidence type="ECO:0000256" key="7">
    <source>
        <dbReference type="SAM" id="MobiDB-lite"/>
    </source>
</evidence>
<evidence type="ECO:0000256" key="2">
    <source>
        <dbReference type="ARBA" id="ARBA00004754"/>
    </source>
</evidence>
<evidence type="ECO:0000256" key="5">
    <source>
        <dbReference type="ARBA" id="ARBA00022793"/>
    </source>
</evidence>
<sequence length="192" mass="20338">MRGAIHAVRMTGPTSPDPRPATRSAGTRSPTTAAFDHLPRPDAVAALLAVCSSPAWAEAVVDGRPYDELDALLAAADAELDRLDAGGISDALAGHPRIGERAIHSATSAREQAGMSAAPDEVRAAVAEGNAEYERRFGHVYLVCASGRSADELLAVLRERLGNTPEEEARRTRAELAAINRLRLTGLIVQDR</sequence>
<dbReference type="NCBIfam" id="TIGR03180">
    <property type="entry name" value="UraD_2"/>
    <property type="match status" value="1"/>
</dbReference>
<dbReference type="InterPro" id="IPR018020">
    <property type="entry name" value="OHCU_decarboxylase"/>
</dbReference>
<gene>
    <name evidence="9" type="primary">uraD_2</name>
    <name evidence="9" type="ORF">GCM10023215_49820</name>
</gene>
<keyword evidence="4" id="KW-0659">Purine metabolism</keyword>
<evidence type="ECO:0000256" key="6">
    <source>
        <dbReference type="ARBA" id="ARBA00023239"/>
    </source>
</evidence>
<keyword evidence="5" id="KW-0210">Decarboxylase</keyword>
<name>A0ABP8XDV1_9PSEU</name>
<dbReference type="PANTHER" id="PTHR43466">
    <property type="entry name" value="2-OXO-4-HYDROXY-4-CARBOXY-5-UREIDOIMIDAZOLINE DECARBOXYLASE-RELATED"/>
    <property type="match status" value="1"/>
</dbReference>
<keyword evidence="10" id="KW-1185">Reference proteome</keyword>
<dbReference type="Proteomes" id="UP001500325">
    <property type="component" value="Unassembled WGS sequence"/>
</dbReference>
<evidence type="ECO:0000256" key="4">
    <source>
        <dbReference type="ARBA" id="ARBA00022631"/>
    </source>
</evidence>
<dbReference type="InterPro" id="IPR017595">
    <property type="entry name" value="OHCU_decarboxylase-2"/>
</dbReference>
<accession>A0ABP8XDV1</accession>
<proteinExistence type="predicted"/>
<feature type="region of interest" description="Disordered" evidence="7">
    <location>
        <begin position="1"/>
        <end position="36"/>
    </location>
</feature>
<evidence type="ECO:0000256" key="3">
    <source>
        <dbReference type="ARBA" id="ARBA00012257"/>
    </source>
</evidence>
<dbReference type="EMBL" id="BAABIC010000019">
    <property type="protein sequence ID" value="GAA4704200.1"/>
    <property type="molecule type" value="Genomic_DNA"/>
</dbReference>
<protein>
    <recommendedName>
        <fullName evidence="3">2-oxo-4-hydroxy-4-carboxy-5-ureidoimidazoline decarboxylase</fullName>
        <ecNumber evidence="3">4.1.1.97</ecNumber>
    </recommendedName>
</protein>
<dbReference type="NCBIfam" id="NF010372">
    <property type="entry name" value="PRK13798.1"/>
    <property type="match status" value="1"/>
</dbReference>
<evidence type="ECO:0000256" key="1">
    <source>
        <dbReference type="ARBA" id="ARBA00001163"/>
    </source>
</evidence>
<dbReference type="EC" id="4.1.1.97" evidence="3"/>
<evidence type="ECO:0000313" key="9">
    <source>
        <dbReference type="EMBL" id="GAA4704200.1"/>
    </source>
</evidence>
<comment type="catalytic activity">
    <reaction evidence="1">
        <text>5-hydroxy-2-oxo-4-ureido-2,5-dihydro-1H-imidazole-5-carboxylate + H(+) = (S)-allantoin + CO2</text>
        <dbReference type="Rhea" id="RHEA:26301"/>
        <dbReference type="ChEBI" id="CHEBI:15378"/>
        <dbReference type="ChEBI" id="CHEBI:15678"/>
        <dbReference type="ChEBI" id="CHEBI:16526"/>
        <dbReference type="ChEBI" id="CHEBI:58639"/>
        <dbReference type="EC" id="4.1.1.97"/>
    </reaction>
</comment>